<feature type="compositionally biased region" description="Polar residues" evidence="1">
    <location>
        <begin position="885"/>
        <end position="900"/>
    </location>
</feature>
<organism evidence="3 4">
    <name type="scientific">Nonomuraea africana</name>
    <dbReference type="NCBI Taxonomy" id="46171"/>
    <lineage>
        <taxon>Bacteria</taxon>
        <taxon>Bacillati</taxon>
        <taxon>Actinomycetota</taxon>
        <taxon>Actinomycetes</taxon>
        <taxon>Streptosporangiales</taxon>
        <taxon>Streptosporangiaceae</taxon>
        <taxon>Nonomuraea</taxon>
    </lineage>
</organism>
<feature type="compositionally biased region" description="Low complexity" evidence="1">
    <location>
        <begin position="1453"/>
        <end position="1467"/>
    </location>
</feature>
<evidence type="ECO:0000256" key="2">
    <source>
        <dbReference type="SAM" id="Phobius"/>
    </source>
</evidence>
<feature type="region of interest" description="Disordered" evidence="1">
    <location>
        <begin position="864"/>
        <end position="900"/>
    </location>
</feature>
<dbReference type="SUPFAM" id="SSF52540">
    <property type="entry name" value="P-loop containing nucleoside triphosphate hydrolases"/>
    <property type="match status" value="1"/>
</dbReference>
<dbReference type="RefSeq" id="WP_192774086.1">
    <property type="nucleotide sequence ID" value="NZ_BAAASY010000003.1"/>
</dbReference>
<evidence type="ECO:0008006" key="5">
    <source>
        <dbReference type="Google" id="ProtNLM"/>
    </source>
</evidence>
<feature type="compositionally biased region" description="Low complexity" evidence="1">
    <location>
        <begin position="653"/>
        <end position="665"/>
    </location>
</feature>
<keyword evidence="2" id="KW-0472">Membrane</keyword>
<feature type="region of interest" description="Disordered" evidence="1">
    <location>
        <begin position="1400"/>
        <end position="1467"/>
    </location>
</feature>
<dbReference type="Proteomes" id="UP000661607">
    <property type="component" value="Unassembled WGS sequence"/>
</dbReference>
<reference evidence="3 4" key="1">
    <citation type="submission" date="2020-10" db="EMBL/GenBank/DDBJ databases">
        <title>Sequencing the genomes of 1000 actinobacteria strains.</title>
        <authorList>
            <person name="Klenk H.-P."/>
        </authorList>
    </citation>
    <scope>NUCLEOTIDE SEQUENCE [LARGE SCALE GENOMIC DNA]</scope>
    <source>
        <strain evidence="3 4">DSM 43748</strain>
    </source>
</reference>
<feature type="compositionally biased region" description="Basic and acidic residues" evidence="1">
    <location>
        <begin position="747"/>
        <end position="780"/>
    </location>
</feature>
<protein>
    <recommendedName>
        <fullName evidence="5">ATP-binding protein</fullName>
    </recommendedName>
</protein>
<accession>A0ABR9K9L8</accession>
<evidence type="ECO:0000313" key="3">
    <source>
        <dbReference type="EMBL" id="MBE1558704.1"/>
    </source>
</evidence>
<feature type="compositionally biased region" description="Basic and acidic residues" evidence="1">
    <location>
        <begin position="633"/>
        <end position="652"/>
    </location>
</feature>
<dbReference type="PANTHER" id="PTHR24216">
    <property type="entry name" value="PAXILLIN-RELATED"/>
    <property type="match status" value="1"/>
</dbReference>
<evidence type="ECO:0000256" key="1">
    <source>
        <dbReference type="SAM" id="MobiDB-lite"/>
    </source>
</evidence>
<feature type="region of interest" description="Disordered" evidence="1">
    <location>
        <begin position="625"/>
        <end position="787"/>
    </location>
</feature>
<evidence type="ECO:0000313" key="4">
    <source>
        <dbReference type="Proteomes" id="UP000661607"/>
    </source>
</evidence>
<feature type="compositionally biased region" description="Basic and acidic residues" evidence="1">
    <location>
        <begin position="1027"/>
        <end position="1080"/>
    </location>
</feature>
<feature type="transmembrane region" description="Helical" evidence="2">
    <location>
        <begin position="1502"/>
        <end position="1522"/>
    </location>
</feature>
<gene>
    <name evidence="3" type="ORF">H4W81_001483</name>
</gene>
<dbReference type="EMBL" id="JADBEF010000001">
    <property type="protein sequence ID" value="MBE1558704.1"/>
    <property type="molecule type" value="Genomic_DNA"/>
</dbReference>
<comment type="caution">
    <text evidence="3">The sequence shown here is derived from an EMBL/GenBank/DDBJ whole genome shotgun (WGS) entry which is preliminary data.</text>
</comment>
<keyword evidence="2" id="KW-0812">Transmembrane</keyword>
<sequence>MTGLREELERLRAQRFAAYPAETLARLALVPQWTESLARRAGLGDVPDELVESTMLLLGDGGQERAFWVRESVRAELGGYLRREHGGILRRELRYLTKRLYRVDHEWFAVAAVYAEDPTGLRLLREVSDRVEAGRLPAAATLVATAEALAEVLGGHLAGSARRAAWRLARATREAEDAHHLRHYQPRSELEEQVVGGPDWAVHLLGAGGAGKTMLIRHLATRITTARVDFDHLDPRYPETRPGEMFTALAVDLLGWVGSRAGEAAYRRFLDAVEELHEELARPYRLETRARPLLERMVAAFADLLTTLDLDVTLVLDTCEELAKLYPSGEPAPGIDMTFSLLERLHALVPSVRVVLAGRRWLVPPPLDAPSGPLLRPRPYLRVLPVGGFTRAEAERYLTARDLPRRFTSAVLARAAGDEGYNPFDLAVYTDWVLAEPSLDPSALVTDVGDPYVERRVIGRLHDPALVRCLGVAAELGTLDRTLAGAEFAALGVDADAVLSGLAAQEWARVRAHTPDGRPAVVELEEHLCARLRAVTAADPDRFPVDGRRLGRTAAGLVTGAESVAEVPLATLLPALRLLPAAEAIVLWREVEDRVVAEQAWGWAEHVTARAAADLTDTADRLLARSPSAGTDLPDRRTPDHLNDPRTHDRRSAAPGAVDAPAEAGRSAGDRSPSSPGDDRRTTVSRGDVAGDNDPRRGEAGESDPSEGAGSPSEGAGSPSDFEATQALPTQTTPAEPVRTRTSRWSATERRGPTGRREDDRRESAAERDDHTGRGDRIGQEDGAESRGSVLAGLREVLAAVLSTQAATRVQTGGGGVAALWRHVLRFGNPAQRDRALLGLVSAGEQDIDFPAELHRIVTAHTTSPIARPATASPPPNPNLAEPTAPSSGSTENFAGSSADVGSSTATLAGSIGALAGSIVAAVDRWMLDESWRELRVQDLVIVAGASADPAVRSLAYGQAALLAQAGPEAAFDPPALAALAVEAVQGVEQPSPSPVSADYPPGCDARARAQLISLLIDLTTPGDGPTDDRRHSTPADEPHEPEPADRQRESTPSSERHESEAAGGRRESEAASGRRESGSKGDGVALPMLEAAGAPTSVDGDRWLSLALLVLQARGRMSEEQLRTLTAARYPLWRGRSAWVHGHVRPLAVGLAESWVWLGQYDEATAVLHARLQEALTAGDDPSTVEECQLALLMVCRRDRDLRHYPGIRELALRGSPVCRAAAWLTLTLVEGEQPHSITEAGSWYGWWRCQDLNSLRDGFRPPPRSEEGIPPALLRRVAEEADHLTLGLDAPTEPPDPLEPRLGWVRGRALLTRAEVLALRFPGQAARLLTEAALLLGRDSVLGRQAELLATMAAIRSGRTLEASGGVPSHPLPGGWTVRTAALSRLPWTSEDAELPELTLPSSREPSPQRQSPQRQSPQPPSPQPQTPQWDLPPWPSEQPPPLQPQPYKPWPQVHGSPQQAEAAPAGQASGLVGAGVVTAIVAVATVAAFVLVPQAMSGLGAAAVLAGAALVAGACALYWSGVPATAMTADVGETSTVLLRHGSGAWRGPAWGRGVPRWPAPSRASTVRTAAGEARISARVKAVRLRSGRDLDADGLEFRLFGHLPADQLPALFRSVHRAASVARATTGRYEGPRHLEPSGQAVSPHRLLWVGALVGTADGPRLRLTEQHPSMSKARERLVGAEPYPVFQVFQAEPVDGPPEPLGDQRAGFVAMARTVCESGTPAALVVPPLPDDVAARVIGACATWPILRKGDVIDARRLLALQGHLREIINAGPEVLCDLILFLPTDDAEVR</sequence>
<proteinExistence type="predicted"/>
<feature type="compositionally biased region" description="Low complexity" evidence="1">
    <location>
        <begin position="706"/>
        <end position="737"/>
    </location>
</feature>
<keyword evidence="2" id="KW-1133">Transmembrane helix</keyword>
<keyword evidence="4" id="KW-1185">Reference proteome</keyword>
<dbReference type="InterPro" id="IPR027417">
    <property type="entry name" value="P-loop_NTPase"/>
</dbReference>
<feature type="transmembrane region" description="Helical" evidence="2">
    <location>
        <begin position="1474"/>
        <end position="1495"/>
    </location>
</feature>
<feature type="region of interest" description="Disordered" evidence="1">
    <location>
        <begin position="1019"/>
        <end position="1085"/>
    </location>
</feature>
<feature type="compositionally biased region" description="Low complexity" evidence="1">
    <location>
        <begin position="1403"/>
        <end position="1419"/>
    </location>
</feature>
<dbReference type="PANTHER" id="PTHR24216:SF8">
    <property type="entry name" value="PAXILLIN, ISOFORM F"/>
    <property type="match status" value="1"/>
</dbReference>
<feature type="compositionally biased region" description="Pro residues" evidence="1">
    <location>
        <begin position="1420"/>
        <end position="1452"/>
    </location>
</feature>
<name>A0ABR9K9L8_9ACTN</name>